<dbReference type="Proteomes" id="UP000183410">
    <property type="component" value="Unassembled WGS sequence"/>
</dbReference>
<sequence>MNLLTWEMKSHTKAKHVVLENYLKAWFPIMAHTFERIIYIDGFAGPGRYLKGEDGSPIKALKIALDIFKQHKVKLMKKDFIFVFIEEDKESYESLLNEIKKLALPDEFKVIPLNEKFDVAMEKILGNIKTSLAPTFTFIDPFGTKGVPFSISQKILSYNSCEVFFNFMSSGVIRSSSVTDHTELFGTEEWKEINDLEPSEKHYAFLDLYFKQLKTSAKVKFVRSFNVRNKKNATIFDLIYATNNKVGLEKMKAAMWAADPMGNYTFRDTTDKNQLVLFEDSPDLTPLKETLLHKFSKQSVQIQKIEEFVLFETPYLSTHIKTKTLVPLEKEKTITVNRPSGSRKGYVKGTIINFP</sequence>
<dbReference type="InterPro" id="IPR031009">
    <property type="entry name" value="Tcm_partner"/>
</dbReference>
<evidence type="ECO:0000313" key="3">
    <source>
        <dbReference type="Proteomes" id="UP000183410"/>
    </source>
</evidence>
<dbReference type="InterPro" id="IPR054339">
    <property type="entry name" value="GMT_wHTH"/>
</dbReference>
<dbReference type="RefSeq" id="WP_052737235.1">
    <property type="nucleotide sequence ID" value="NZ_FONN01000019.1"/>
</dbReference>
<keyword evidence="3" id="KW-1185">Reference proteome</keyword>
<organism evidence="2 3">
    <name type="scientific">Paenibacillus algorifonticola</name>
    <dbReference type="NCBI Taxonomy" id="684063"/>
    <lineage>
        <taxon>Bacteria</taxon>
        <taxon>Bacillati</taxon>
        <taxon>Bacillota</taxon>
        <taxon>Bacilli</taxon>
        <taxon>Bacillales</taxon>
        <taxon>Paenibacillaceae</taxon>
        <taxon>Paenibacillus</taxon>
    </lineage>
</organism>
<accession>A0A1I2H3K9</accession>
<dbReference type="Pfam" id="PF22560">
    <property type="entry name" value="GMT-wHTH"/>
    <property type="match status" value="1"/>
</dbReference>
<dbReference type="NCBIfam" id="TIGR04474">
    <property type="entry name" value="tcm_partner"/>
    <property type="match status" value="1"/>
</dbReference>
<name>A0A1I2H3K9_9BACL</name>
<dbReference type="EMBL" id="FONN01000019">
    <property type="protein sequence ID" value="SFF23386.1"/>
    <property type="molecule type" value="Genomic_DNA"/>
</dbReference>
<feature type="domain" description="GMT-like wHTH" evidence="1">
    <location>
        <begin position="267"/>
        <end position="341"/>
    </location>
</feature>
<dbReference type="OrthoDB" id="275124at2"/>
<protein>
    <submittedName>
        <fullName evidence="2">Three-Cys-motif partner protein</fullName>
    </submittedName>
</protein>
<gene>
    <name evidence="2" type="ORF">SAMN04487969_11993</name>
</gene>
<evidence type="ECO:0000259" key="1">
    <source>
        <dbReference type="Pfam" id="PF22560"/>
    </source>
</evidence>
<reference evidence="3" key="1">
    <citation type="submission" date="2016-10" db="EMBL/GenBank/DDBJ databases">
        <authorList>
            <person name="Varghese N."/>
            <person name="Submissions S."/>
        </authorList>
    </citation>
    <scope>NUCLEOTIDE SEQUENCE [LARGE SCALE GENOMIC DNA]</scope>
    <source>
        <strain evidence="3">CGMCC 1.10223</strain>
    </source>
</reference>
<proteinExistence type="predicted"/>
<dbReference type="AlphaFoldDB" id="A0A1I2H3K9"/>
<evidence type="ECO:0000313" key="2">
    <source>
        <dbReference type="EMBL" id="SFF23386.1"/>
    </source>
</evidence>